<protein>
    <submittedName>
        <fullName evidence="5">ATPase</fullName>
    </submittedName>
</protein>
<dbReference type="SMART" id="SM00382">
    <property type="entry name" value="AAA"/>
    <property type="match status" value="1"/>
</dbReference>
<proteinExistence type="inferred from homology"/>
<dbReference type="EMBL" id="PGVA01000029">
    <property type="protein sequence ID" value="PLR81850.1"/>
    <property type="molecule type" value="Genomic_DNA"/>
</dbReference>
<dbReference type="InterPro" id="IPR050221">
    <property type="entry name" value="26S_Proteasome_ATPase"/>
</dbReference>
<dbReference type="SUPFAM" id="SSF52540">
    <property type="entry name" value="P-loop containing nucleoside triphosphate hydrolases"/>
    <property type="match status" value="1"/>
</dbReference>
<reference evidence="6 8" key="2">
    <citation type="submission" date="2017-12" db="EMBL/GenBank/DDBJ databases">
        <title>Comparative Functional Genomics of Dry Heat Resistant strains isolated from the Viking Spacecraft.</title>
        <authorList>
            <person name="Seuylemezian A."/>
            <person name="Cooper K."/>
            <person name="Vaishampayan P."/>
        </authorList>
    </citation>
    <scope>NUCLEOTIDE SEQUENCE [LARGE SCALE GENOMIC DNA]</scope>
    <source>
        <strain evidence="6 8">ATCC 29669</strain>
    </source>
</reference>
<dbReference type="Proteomes" id="UP000234951">
    <property type="component" value="Unassembled WGS sequence"/>
</dbReference>
<evidence type="ECO:0000313" key="7">
    <source>
        <dbReference type="Proteomes" id="UP000234951"/>
    </source>
</evidence>
<dbReference type="CDD" id="cd19481">
    <property type="entry name" value="RecA-like_protease"/>
    <property type="match status" value="1"/>
</dbReference>
<keyword evidence="2" id="KW-0547">Nucleotide-binding</keyword>
<dbReference type="Gene3D" id="3.40.50.300">
    <property type="entry name" value="P-loop containing nucleotide triphosphate hydrolases"/>
    <property type="match status" value="1"/>
</dbReference>
<evidence type="ECO:0000313" key="8">
    <source>
        <dbReference type="Proteomes" id="UP000235114"/>
    </source>
</evidence>
<dbReference type="PANTHER" id="PTHR23073">
    <property type="entry name" value="26S PROTEASOME REGULATORY SUBUNIT"/>
    <property type="match status" value="1"/>
</dbReference>
<keyword evidence="8" id="KW-1185">Reference proteome</keyword>
<gene>
    <name evidence="5" type="ORF">CU635_13910</name>
    <name evidence="6" type="ORF">CVD25_15385</name>
</gene>
<feature type="domain" description="AAA+ ATPase" evidence="4">
    <location>
        <begin position="112"/>
        <end position="244"/>
    </location>
</feature>
<evidence type="ECO:0000313" key="5">
    <source>
        <dbReference type="EMBL" id="PLR81850.1"/>
    </source>
</evidence>
<evidence type="ECO:0000256" key="1">
    <source>
        <dbReference type="ARBA" id="ARBA00006914"/>
    </source>
</evidence>
<dbReference type="EMBL" id="PGVD01000043">
    <property type="protein sequence ID" value="PLR95004.1"/>
    <property type="molecule type" value="Genomic_DNA"/>
</dbReference>
<evidence type="ECO:0000256" key="3">
    <source>
        <dbReference type="ARBA" id="ARBA00022840"/>
    </source>
</evidence>
<dbReference type="GO" id="GO:0016887">
    <property type="term" value="F:ATP hydrolysis activity"/>
    <property type="evidence" value="ECO:0007669"/>
    <property type="project" value="InterPro"/>
</dbReference>
<comment type="caution">
    <text evidence="5">The sequence shown here is derived from an EMBL/GenBank/DDBJ whole genome shotgun (WGS) entry which is preliminary data.</text>
</comment>
<comment type="similarity">
    <text evidence="1">Belongs to the AAA ATPase family.</text>
</comment>
<dbReference type="RefSeq" id="WP_101577983.1">
    <property type="nucleotide sequence ID" value="NZ_PGVA01000029.1"/>
</dbReference>
<dbReference type="OrthoDB" id="9806903at2"/>
<name>A0A2N5GKF2_9BACI</name>
<sequence length="320" mass="37007">MATIEQIKALIRAHFDSNEEKFKTVVLQIAAHEAKVGHTASAREIKEIIQNSKYVNKNKVVALNNRLDILEQKMTHVHISDLIVSVEIEEKIKRVINEYHKKDLLRKNGLMNRSKLLLAGDPGTGKTMTASVIANELYLPLYVIQFDRLITKYMGETSAKLRQVFDQIKEIRGVYLFDEFDAIGSDRNLDNDVGEMRRILNSFLQNLEDDESYSIIIAATNNPRILDNALFRRFDDVMEYKNPDIEQITRLFKMKLHGKASNDIFTDDVYKLAQGLNHADIVKACEEAVKYSILEDRLITKNILLNYIKDRKNHYKYKEA</sequence>
<dbReference type="Proteomes" id="UP000235114">
    <property type="component" value="Unassembled WGS sequence"/>
</dbReference>
<organism evidence="5 7">
    <name type="scientific">Bacillus canaveralius</name>
    <dbReference type="NCBI Taxonomy" id="1403243"/>
    <lineage>
        <taxon>Bacteria</taxon>
        <taxon>Bacillati</taxon>
        <taxon>Bacillota</taxon>
        <taxon>Bacilli</taxon>
        <taxon>Bacillales</taxon>
        <taxon>Bacillaceae</taxon>
        <taxon>Bacillus</taxon>
    </lineage>
</organism>
<reference evidence="5 7" key="1">
    <citation type="submission" date="2017-11" db="EMBL/GenBank/DDBJ databases">
        <title>Comparitive Functional Genomics of Dry Heat Resistant strains isolated from the Viking Spacecraft.</title>
        <authorList>
            <person name="Seuylemezian A."/>
            <person name="Cooper K."/>
            <person name="Vaishampayan P."/>
        </authorList>
    </citation>
    <scope>NUCLEOTIDE SEQUENCE [LARGE SCALE GENOMIC DNA]</scope>
    <source>
        <strain evidence="5 7">M4.6</strain>
    </source>
</reference>
<accession>A0A2N5GKF2</accession>
<dbReference type="InterPro" id="IPR027417">
    <property type="entry name" value="P-loop_NTPase"/>
</dbReference>
<evidence type="ECO:0000259" key="4">
    <source>
        <dbReference type="SMART" id="SM00382"/>
    </source>
</evidence>
<dbReference type="InterPro" id="IPR003959">
    <property type="entry name" value="ATPase_AAA_core"/>
</dbReference>
<evidence type="ECO:0000313" key="6">
    <source>
        <dbReference type="EMBL" id="PLR95004.1"/>
    </source>
</evidence>
<dbReference type="AlphaFoldDB" id="A0A2N5GKF2"/>
<dbReference type="GO" id="GO:0005524">
    <property type="term" value="F:ATP binding"/>
    <property type="evidence" value="ECO:0007669"/>
    <property type="project" value="UniProtKB-KW"/>
</dbReference>
<dbReference type="Pfam" id="PF00004">
    <property type="entry name" value="AAA"/>
    <property type="match status" value="1"/>
</dbReference>
<keyword evidence="3" id="KW-0067">ATP-binding</keyword>
<evidence type="ECO:0000256" key="2">
    <source>
        <dbReference type="ARBA" id="ARBA00022741"/>
    </source>
</evidence>
<dbReference type="InterPro" id="IPR003593">
    <property type="entry name" value="AAA+_ATPase"/>
</dbReference>